<feature type="domain" description="Ig-like" evidence="3">
    <location>
        <begin position="443"/>
        <end position="527"/>
    </location>
</feature>
<dbReference type="AlphaFoldDB" id="A0A917GIP8"/>
<dbReference type="PANTHER" id="PTHR43343:SF3">
    <property type="entry name" value="PROTEASE DO-LIKE 8, CHLOROPLASTIC"/>
    <property type="match status" value="1"/>
</dbReference>
<keyword evidence="5" id="KW-1185">Reference proteome</keyword>
<proteinExistence type="predicted"/>
<evidence type="ECO:0000313" key="5">
    <source>
        <dbReference type="Proteomes" id="UP000627715"/>
    </source>
</evidence>
<dbReference type="Proteomes" id="UP000627715">
    <property type="component" value="Unassembled WGS sequence"/>
</dbReference>
<gene>
    <name evidence="4" type="ORF">GCM10011403_01130</name>
</gene>
<dbReference type="Pfam" id="PF13365">
    <property type="entry name" value="Trypsin_2"/>
    <property type="match status" value="1"/>
</dbReference>
<dbReference type="InterPro" id="IPR007110">
    <property type="entry name" value="Ig-like_dom"/>
</dbReference>
<evidence type="ECO:0000256" key="2">
    <source>
        <dbReference type="ARBA" id="ARBA00022801"/>
    </source>
</evidence>
<dbReference type="InterPro" id="IPR009003">
    <property type="entry name" value="Peptidase_S1_PA"/>
</dbReference>
<dbReference type="Gene3D" id="2.40.10.120">
    <property type="match status" value="1"/>
</dbReference>
<protein>
    <recommendedName>
        <fullName evidence="3">Ig-like domain-containing protein</fullName>
    </recommendedName>
</protein>
<dbReference type="RefSeq" id="WP_068812504.1">
    <property type="nucleotide sequence ID" value="NZ_BMIY01000001.1"/>
</dbReference>
<evidence type="ECO:0000256" key="1">
    <source>
        <dbReference type="ARBA" id="ARBA00022670"/>
    </source>
</evidence>
<accession>A0A917GIP8</accession>
<dbReference type="PANTHER" id="PTHR43343">
    <property type="entry name" value="PEPTIDASE S12"/>
    <property type="match status" value="1"/>
</dbReference>
<dbReference type="InterPro" id="IPR051201">
    <property type="entry name" value="Chloro_Bact_Ser_Proteases"/>
</dbReference>
<dbReference type="PROSITE" id="PS50835">
    <property type="entry name" value="IG_LIKE"/>
    <property type="match status" value="1"/>
</dbReference>
<reference evidence="4" key="2">
    <citation type="submission" date="2020-09" db="EMBL/GenBank/DDBJ databases">
        <authorList>
            <person name="Sun Q."/>
            <person name="Zhou Y."/>
        </authorList>
    </citation>
    <scope>NUCLEOTIDE SEQUENCE</scope>
    <source>
        <strain evidence="4">CGMCC 1.15425</strain>
    </source>
</reference>
<dbReference type="GO" id="GO:0004252">
    <property type="term" value="F:serine-type endopeptidase activity"/>
    <property type="evidence" value="ECO:0007669"/>
    <property type="project" value="InterPro"/>
</dbReference>
<dbReference type="PRINTS" id="PR00834">
    <property type="entry name" value="PROTEASES2C"/>
</dbReference>
<evidence type="ECO:0000313" key="4">
    <source>
        <dbReference type="EMBL" id="GGG47869.1"/>
    </source>
</evidence>
<comment type="caution">
    <text evidence="4">The sequence shown here is derived from an EMBL/GenBank/DDBJ whole genome shotgun (WGS) entry which is preliminary data.</text>
</comment>
<reference evidence="4" key="1">
    <citation type="journal article" date="2014" name="Int. J. Syst. Evol. Microbiol.">
        <title>Complete genome sequence of Corynebacterium casei LMG S-19264T (=DSM 44701T), isolated from a smear-ripened cheese.</title>
        <authorList>
            <consortium name="US DOE Joint Genome Institute (JGI-PGF)"/>
            <person name="Walter F."/>
            <person name="Albersmeier A."/>
            <person name="Kalinowski J."/>
            <person name="Ruckert C."/>
        </authorList>
    </citation>
    <scope>NUCLEOTIDE SEQUENCE</scope>
    <source>
        <strain evidence="4">CGMCC 1.15425</strain>
    </source>
</reference>
<dbReference type="SUPFAM" id="SSF50494">
    <property type="entry name" value="Trypsin-like serine proteases"/>
    <property type="match status" value="1"/>
</dbReference>
<sequence>MCSDRFHKVSVIAVMVSLLFGISLSHSVVAQGFDVDALAPAIAQVRTPTGTGSGSLIVEGDRVTLLTNRHVVVGYEEVEVAVLLDVNEPAVPTFKARLLSFSPDYDMALYHVYEDLNGAAVRASDLLAGNHPSGFTLPMISLASEQEILGRGESIAILGYPGLADDELVYTTGIISSVQMQEIDSANDTSVVGWYRTNAEMSPGNSGGVAVNQDGDIIGIPTAVYMEQTTGGRLGSILATPLVRNTMANDAELLTAWSDYENGNGLIASAFAASGSHELDRASFSEDFETYLYAGGNRDVNYLGGECVGQAAAEPDFQFDVKEPLGEMLLAFAAEDDGDDAVLVVNDPSGNWYCNDDAYDGSMNPALLMDLAESGTYRVWVGSYQTGAVFGGTLLARQGSDLFDGAGVAQPNSGEGNFDLSLDWQGEPHYGSVSLEEGFIPDPHAVSIQAGGQVDVGAQGYGSSCTGYASQSPDFQFNWSGGTEDLRVYFESDDGQDATLIINTSSGEWLCNDDANSDTLNPEVALSGQAEGRFDVWVGRYSQSGLIPGTLYISELGGGSDSGSADDFIASLFDDSVEGGLDWSATANFGEIELTEYFVPDPHEVSVIAGGSVDVAAQDYGSECMGYASRSPDVTLRWNGSTDDLNVYFVADDGDEDATLIVNTSTGGWVCNDDAHALTLNPQVYLTDSSEGRFDIWLGTYDENGAVSGTLYISELEKLIP</sequence>
<name>A0A917GIP8_9GAMM</name>
<dbReference type="EMBL" id="BMIY01000001">
    <property type="protein sequence ID" value="GGG47869.1"/>
    <property type="molecule type" value="Genomic_DNA"/>
</dbReference>
<dbReference type="InterPro" id="IPR001940">
    <property type="entry name" value="Peptidase_S1C"/>
</dbReference>
<dbReference type="GO" id="GO:0006508">
    <property type="term" value="P:proteolysis"/>
    <property type="evidence" value="ECO:0007669"/>
    <property type="project" value="UniProtKB-KW"/>
</dbReference>
<keyword evidence="2" id="KW-0378">Hydrolase</keyword>
<evidence type="ECO:0000259" key="3">
    <source>
        <dbReference type="PROSITE" id="PS50835"/>
    </source>
</evidence>
<dbReference type="OrthoDB" id="5973611at2"/>
<keyword evidence="1" id="KW-0645">Protease</keyword>
<organism evidence="4 5">
    <name type="scientific">Pseudohongiella nitratireducens</name>
    <dbReference type="NCBI Taxonomy" id="1768907"/>
    <lineage>
        <taxon>Bacteria</taxon>
        <taxon>Pseudomonadati</taxon>
        <taxon>Pseudomonadota</taxon>
        <taxon>Gammaproteobacteria</taxon>
        <taxon>Pseudomonadales</taxon>
        <taxon>Pseudohongiellaceae</taxon>
        <taxon>Pseudohongiella</taxon>
    </lineage>
</organism>